<dbReference type="NCBIfam" id="NF047352">
    <property type="entry name" value="P_loop_sacsin"/>
    <property type="match status" value="1"/>
</dbReference>
<dbReference type="SMART" id="SM00490">
    <property type="entry name" value="HELICc"/>
    <property type="match status" value="1"/>
</dbReference>
<dbReference type="EMBL" id="JAXAVX010000004">
    <property type="protein sequence ID" value="MDX8152089.1"/>
    <property type="molecule type" value="Genomic_DNA"/>
</dbReference>
<dbReference type="Gene3D" id="3.40.50.300">
    <property type="entry name" value="P-loop containing nucleotide triphosphate hydrolases"/>
    <property type="match status" value="2"/>
</dbReference>
<keyword evidence="4" id="KW-1185">Reference proteome</keyword>
<dbReference type="InterPro" id="IPR050742">
    <property type="entry name" value="Helicase_Restrict-Modif_Enz"/>
</dbReference>
<dbReference type="SUPFAM" id="SSF52540">
    <property type="entry name" value="P-loop containing nucleoside triphosphate hydrolases"/>
    <property type="match status" value="1"/>
</dbReference>
<dbReference type="Pfam" id="PF00271">
    <property type="entry name" value="Helicase_C"/>
    <property type="match status" value="1"/>
</dbReference>
<dbReference type="InterPro" id="IPR036890">
    <property type="entry name" value="HATPase_C_sf"/>
</dbReference>
<evidence type="ECO:0000313" key="3">
    <source>
        <dbReference type="EMBL" id="MDX8152089.1"/>
    </source>
</evidence>
<gene>
    <name evidence="3" type="ORF">SK069_10825</name>
</gene>
<sequence>MTRTWAGPDSEVGAAVTRFSASCLDTYRVDARRVVEDANIERIATEGGYARRQLFELIQNGADELIDRRGRIRVVVTDHALYCANEGRPVSEQGVGAILGSHNSPKTGVEIGRFGLGFKSVLGVSRTPAVYSTSGSFGFDADRNLDAVRRIVPDADRAAVLRMAEPIDPAAAAADDPVLAELMDDADTVIVMPLDTGPTAWLPSTFRTFPAQFLLFSSHVEQLTLEDRTGEGYLRNILLDEEGDGVWVLHDTGTEDKTSRWKLFGVHHSLSRAVRRDGGTMAERPVIPIHWAVPISRAEPGQLWAFFPTQVETTLSGIINAPWKLDESRTTLVPGEFNAELLSAAVDVVIENLAEVARTDDPGFMLELLPGRGKELKGWADEILSDLVYKRAADADSLPDQTGRLQHPSTLRLLPEDVGVGAAECWSEQPTRPVAWVHPSAVRNATRRSRAVRLIEAVDGRQEPVDDWLEALIGRRKIEGSAAALRVATALVFSEADAGMRKAKMILTADGRLVPPTRGLIFRPAAVDVDVDVPLVASELLEEEGVPEALDALKVQQVSAATVLDALVDRAVSGSDASRDWNWGEAWKLADRVTGQELRDILIGRHSLVATDVYVRTMSGRMARLADVLLPGSLLSPEDFKATHRGLLVDTVRHRLHLDVLRELGATDRPVRDAGSTDEPWLAEYRRQLVKAAIDEARTHGARVKPEHFELIPRSSWPGPATPLDGLSGGPAAKYARELLAACDDLEPWVLRRTKGRVTDSSVEHPLLWRIRQVGVLPTDKGVRPIADCVTDLLKPMAPLLPVVDLPRPACRALGLPDTMAGLDDRRLAIACDAVGDLEREDQIGAAYVALQPALGTPPERIRAVVRRDVVWATPADVCVTSDLADLKVLRGTGVPFIRVAAEEQAERLITAWGLRRISDLVGSRIVAQADGDREKAIDRYPLLRFMLPPVVERVELMPCSEIHREMFTDEGSMSEPLDFELRDDILYYDSRLDDVTLLRRLAERLGVPLARDDARNVIDNAQAEEVQALLAEVRSATDDATRLLSLIGVDELRSRVPDVLIEAVEESEGELSDLDVAELALTVFGVETLKVFSDSMEKRGLAPPSEWVGRRTTVKFVTEDLGFPRKYAGFAGVKLVDTLDVPGPTTLPKLHDFQDRAAAGIRSLLVDDGDRRGLLSLPTGAGKTRVTVEALIRAVAAGELESPILWIAQTQELCEQAVQSWAEVWRAVGPARSLKISRLWGSYSAQAREDGGIQVVVATIAKLGASCFGKPAYKWLSRPGVVIVDEAHVSTTTSYTELLKWTGIDRGTDHAPLIGLSATPYRGFNSVETDSLAGRYGIRRLDEGVFDEAEGASISLLQDKGILARVDHQVLEGSEQVPLTSAEKEHIQKYRSLPPSVLNKIGRDLDRTNRLVKSVTELPADWPVLMFAASVAHAETLAALVARKGRSAAAISGDTPDPVRRHLIGEFRAGRLQTLTNYGVLTEGFDAPSIRALYIARPTYSPNRYLQMIGRGLRGPANGGKPVCQVIDVADNVVAFGLRLAFREFEQAWKQS</sequence>
<dbReference type="GO" id="GO:0004386">
    <property type="term" value="F:helicase activity"/>
    <property type="evidence" value="ECO:0007669"/>
    <property type="project" value="UniProtKB-KW"/>
</dbReference>
<dbReference type="Proteomes" id="UP001277761">
    <property type="component" value="Unassembled WGS sequence"/>
</dbReference>
<keyword evidence="3" id="KW-0547">Nucleotide-binding</keyword>
<keyword evidence="3" id="KW-0378">Hydrolase</keyword>
<comment type="caution">
    <text evidence="3">The sequence shown here is derived from an EMBL/GenBank/DDBJ whole genome shotgun (WGS) entry which is preliminary data.</text>
</comment>
<dbReference type="InterPro" id="IPR014001">
    <property type="entry name" value="Helicase_ATP-bd"/>
</dbReference>
<name>A0ABU4VLW5_9ACTN</name>
<dbReference type="RefSeq" id="WP_319954244.1">
    <property type="nucleotide sequence ID" value="NZ_JAXAVX010000004.1"/>
</dbReference>
<evidence type="ECO:0000313" key="4">
    <source>
        <dbReference type="Proteomes" id="UP001277761"/>
    </source>
</evidence>
<dbReference type="Pfam" id="PF04851">
    <property type="entry name" value="ResIII"/>
    <property type="match status" value="1"/>
</dbReference>
<feature type="domain" description="Helicase ATP-binding" evidence="1">
    <location>
        <begin position="1165"/>
        <end position="1321"/>
    </location>
</feature>
<feature type="domain" description="Helicase C-terminal" evidence="2">
    <location>
        <begin position="1411"/>
        <end position="1553"/>
    </location>
</feature>
<dbReference type="PROSITE" id="PS51192">
    <property type="entry name" value="HELICASE_ATP_BIND_1"/>
    <property type="match status" value="1"/>
</dbReference>
<dbReference type="PROSITE" id="PS51194">
    <property type="entry name" value="HELICASE_CTER"/>
    <property type="match status" value="1"/>
</dbReference>
<organism evidence="3 4">
    <name type="scientific">Patulibacter brassicae</name>
    <dbReference type="NCBI Taxonomy" id="1705717"/>
    <lineage>
        <taxon>Bacteria</taxon>
        <taxon>Bacillati</taxon>
        <taxon>Actinomycetota</taxon>
        <taxon>Thermoleophilia</taxon>
        <taxon>Solirubrobacterales</taxon>
        <taxon>Patulibacteraceae</taxon>
        <taxon>Patulibacter</taxon>
    </lineage>
</organism>
<dbReference type="SMART" id="SM00487">
    <property type="entry name" value="DEXDc"/>
    <property type="match status" value="1"/>
</dbReference>
<evidence type="ECO:0000259" key="1">
    <source>
        <dbReference type="PROSITE" id="PS51192"/>
    </source>
</evidence>
<dbReference type="PANTHER" id="PTHR47396">
    <property type="entry name" value="TYPE I RESTRICTION ENZYME ECOKI R PROTEIN"/>
    <property type="match status" value="1"/>
</dbReference>
<proteinExistence type="predicted"/>
<evidence type="ECO:0000259" key="2">
    <source>
        <dbReference type="PROSITE" id="PS51194"/>
    </source>
</evidence>
<keyword evidence="3" id="KW-0067">ATP-binding</keyword>
<dbReference type="InterPro" id="IPR027417">
    <property type="entry name" value="P-loop_NTPase"/>
</dbReference>
<accession>A0ABU4VLW5</accession>
<dbReference type="SUPFAM" id="SSF55874">
    <property type="entry name" value="ATPase domain of HSP90 chaperone/DNA topoisomerase II/histidine kinase"/>
    <property type="match status" value="1"/>
</dbReference>
<dbReference type="PANTHER" id="PTHR47396:SF1">
    <property type="entry name" value="ATP-DEPENDENT HELICASE IRC3-RELATED"/>
    <property type="match status" value="1"/>
</dbReference>
<dbReference type="InterPro" id="IPR001650">
    <property type="entry name" value="Helicase_C-like"/>
</dbReference>
<keyword evidence="3" id="KW-0347">Helicase</keyword>
<reference evidence="3 4" key="1">
    <citation type="submission" date="2023-11" db="EMBL/GenBank/DDBJ databases">
        <authorList>
            <person name="Xu M."/>
            <person name="Jiang T."/>
        </authorList>
    </citation>
    <scope>NUCLEOTIDE SEQUENCE [LARGE SCALE GENOMIC DNA]</scope>
    <source>
        <strain evidence="3 4">SD</strain>
    </source>
</reference>
<protein>
    <submittedName>
        <fullName evidence="3">DEAD/DEAH box helicase family protein</fullName>
    </submittedName>
</protein>
<dbReference type="InterPro" id="IPR006935">
    <property type="entry name" value="Helicase/UvrB_N"/>
</dbReference>